<dbReference type="EMBL" id="KF264553">
    <property type="protein sequence ID" value="AGS49675.1"/>
    <property type="molecule type" value="Genomic_DNA"/>
</dbReference>
<proteinExistence type="predicted"/>
<reference evidence="2" key="1">
    <citation type="journal article" date="2013" name="Proc. Natl. Acad. Sci. U.S.A.">
        <title>Mapping gene clusters within arrayed metagenomic libraries to expand the structural diversity of biomedically relevant natural products.</title>
        <authorList>
            <person name="Owen J.G."/>
            <person name="Reddy B.V."/>
            <person name="Ternei M.A."/>
            <person name="Charlop-Powers Z."/>
            <person name="Calle P.Y."/>
            <person name="Kim J.H."/>
            <person name="Brady S.F."/>
        </authorList>
    </citation>
    <scope>NUCLEOTIDE SEQUENCE</scope>
</reference>
<evidence type="ECO:0000313" key="2">
    <source>
        <dbReference type="EMBL" id="AGS49675.1"/>
    </source>
</evidence>
<dbReference type="PANTHER" id="PTHR12366:SF32">
    <property type="entry name" value="ASPARTATE BETA-HYDROXYLASE ISOFORM X1"/>
    <property type="match status" value="1"/>
</dbReference>
<dbReference type="AlphaFoldDB" id="S5TL47"/>
<name>S5TL47_9BACT</name>
<dbReference type="EC" id="1.14.11.16" evidence="2"/>
<accession>S5TL47</accession>
<dbReference type="Gene3D" id="2.60.120.330">
    <property type="entry name" value="B-lactam Antibiotic, Isopenicillin N Synthase, Chain"/>
    <property type="match status" value="1"/>
</dbReference>
<dbReference type="SUPFAM" id="SSF51197">
    <property type="entry name" value="Clavaminate synthase-like"/>
    <property type="match status" value="1"/>
</dbReference>
<feature type="domain" description="Aspartyl/asparaginy/proline hydroxylase" evidence="1">
    <location>
        <begin position="101"/>
        <end position="217"/>
    </location>
</feature>
<evidence type="ECO:0000259" key="1">
    <source>
        <dbReference type="Pfam" id="PF05118"/>
    </source>
</evidence>
<dbReference type="PANTHER" id="PTHR12366">
    <property type="entry name" value="ASPARTYL/ASPARAGINYL BETA-HYDROXYLASE"/>
    <property type="match status" value="1"/>
</dbReference>
<dbReference type="InterPro" id="IPR039038">
    <property type="entry name" value="ASPH"/>
</dbReference>
<dbReference type="InterPro" id="IPR007803">
    <property type="entry name" value="Asp/Arg/Pro-Hydrxlase"/>
</dbReference>
<protein>
    <submittedName>
        <fullName evidence="2">Aspartyl/asparaginyl beta-hydroxylase</fullName>
        <ecNumber evidence="2">1.14.11.16</ecNumber>
    </submittedName>
</protein>
<organism evidence="2">
    <name type="scientific">uncultured bacterium esnapd14</name>
    <dbReference type="NCBI Taxonomy" id="1366594"/>
    <lineage>
        <taxon>Bacteria</taxon>
        <taxon>environmental samples</taxon>
    </lineage>
</organism>
<dbReference type="InterPro" id="IPR027443">
    <property type="entry name" value="IPNS-like_sf"/>
</dbReference>
<dbReference type="GO" id="GO:0062101">
    <property type="term" value="F:peptidyl-aspartic acid 3-dioxygenase activity"/>
    <property type="evidence" value="ECO:0007669"/>
    <property type="project" value="UniProtKB-EC"/>
</dbReference>
<keyword evidence="2" id="KW-0560">Oxidoreductase</keyword>
<dbReference type="Pfam" id="PF05118">
    <property type="entry name" value="Asp_Arg_Hydrox"/>
    <property type="match status" value="1"/>
</dbReference>
<sequence>MMADERESGSRHYIEQVVRSNLGNLIEAWRAAGEPQKAAACAQLAVAQGVWSHPWQRHRDHVPGLTAQPLHDTGGFWFTGLLEERFPEIRAEISSMVDSAEVVLFRDGRWQENVSAALPVTRAALEQMPEVTTFNPGTITISRLSPGTHLTQHGATNAVLRLYLPVSGAEGGWIRVADETVHWTEGRCVVLDDSFERELKHDGATDFLVLILDLVHPGLDPAHRIRLLPGPTTAEERVVAFMRERGIEELSYRDGEVMLHPGEEMRQLIFQYMRAADVAGVEFDGEQARWLQPAAETA</sequence>